<organism evidence="4 5">
    <name type="scientific">Ureibacillus thermosphaericus</name>
    <dbReference type="NCBI Taxonomy" id="51173"/>
    <lineage>
        <taxon>Bacteria</taxon>
        <taxon>Bacillati</taxon>
        <taxon>Bacillota</taxon>
        <taxon>Bacilli</taxon>
        <taxon>Bacillales</taxon>
        <taxon>Caryophanaceae</taxon>
        <taxon>Ureibacillus</taxon>
    </lineage>
</organism>
<sequence>MKRIWFLTVLLIVILAGCGNNKENGTSQETDLHKSDYLYTVVDDRGVEIAFEQVPETVVSLQPSNTEILYELGVGDKVIGVTEYDKWPEEVQHVEKVSDITTVNVERVVELNPDVIFAYITGGEEQLEQLESIGLKVFVIKPANSIDDVYGDIQQIAQVMGVEEKGNELVEKIKEQFAVIKEKTASIEQKKKVYFEIAPAPDIWSIGSGTFQQELIEAAGVENIYADQQGWFSVSEEDIINRNPEAIITTVNFSDDPTGEIKSRKGWESVLAVLNNEVYVLNPDILDRPGPRIAEATEIIARAIYPELFED</sequence>
<keyword evidence="5" id="KW-1185">Reference proteome</keyword>
<dbReference type="Proteomes" id="UP000557217">
    <property type="component" value="Unassembled WGS sequence"/>
</dbReference>
<dbReference type="InterPro" id="IPR002491">
    <property type="entry name" value="ABC_transptr_periplasmic_BD"/>
</dbReference>
<dbReference type="Gene3D" id="3.40.50.1980">
    <property type="entry name" value="Nitrogenase molybdenum iron protein domain"/>
    <property type="match status" value="2"/>
</dbReference>
<feature type="domain" description="Fe/B12 periplasmic-binding" evidence="3">
    <location>
        <begin position="57"/>
        <end position="311"/>
    </location>
</feature>
<name>A0A840PZ48_URETH</name>
<dbReference type="InterPro" id="IPR050902">
    <property type="entry name" value="ABC_Transporter_SBP"/>
</dbReference>
<dbReference type="EMBL" id="JACHGZ010000033">
    <property type="protein sequence ID" value="MBB5149961.1"/>
    <property type="molecule type" value="Genomic_DNA"/>
</dbReference>
<keyword evidence="2" id="KW-0732">Signal</keyword>
<dbReference type="NCBIfam" id="NF038402">
    <property type="entry name" value="TroA_like"/>
    <property type="match status" value="1"/>
</dbReference>
<comment type="caution">
    <text evidence="4">The sequence shown here is derived from an EMBL/GenBank/DDBJ whole genome shotgun (WGS) entry which is preliminary data.</text>
</comment>
<protein>
    <submittedName>
        <fullName evidence="4">Iron complex transport system substrate-binding protein</fullName>
    </submittedName>
</protein>
<accession>A0A840PZ48</accession>
<dbReference type="Pfam" id="PF01497">
    <property type="entry name" value="Peripla_BP_2"/>
    <property type="match status" value="1"/>
</dbReference>
<evidence type="ECO:0000256" key="1">
    <source>
        <dbReference type="ARBA" id="ARBA00008814"/>
    </source>
</evidence>
<evidence type="ECO:0000313" key="5">
    <source>
        <dbReference type="Proteomes" id="UP000557217"/>
    </source>
</evidence>
<evidence type="ECO:0000256" key="2">
    <source>
        <dbReference type="ARBA" id="ARBA00022729"/>
    </source>
</evidence>
<dbReference type="SUPFAM" id="SSF53807">
    <property type="entry name" value="Helical backbone' metal receptor"/>
    <property type="match status" value="1"/>
</dbReference>
<evidence type="ECO:0000313" key="4">
    <source>
        <dbReference type="EMBL" id="MBB5149961.1"/>
    </source>
</evidence>
<reference evidence="4 5" key="1">
    <citation type="submission" date="2020-08" db="EMBL/GenBank/DDBJ databases">
        <title>Genomic Encyclopedia of Type Strains, Phase IV (KMG-IV): sequencing the most valuable type-strain genomes for metagenomic binning, comparative biology and taxonomic classification.</title>
        <authorList>
            <person name="Goeker M."/>
        </authorList>
    </citation>
    <scope>NUCLEOTIDE SEQUENCE [LARGE SCALE GENOMIC DNA]</scope>
    <source>
        <strain evidence="4 5">DSM 10633</strain>
    </source>
</reference>
<proteinExistence type="inferred from homology"/>
<gene>
    <name evidence="4" type="ORF">HNR36_002360</name>
</gene>
<evidence type="ECO:0000259" key="3">
    <source>
        <dbReference type="PROSITE" id="PS50983"/>
    </source>
</evidence>
<dbReference type="RefSeq" id="WP_016838995.1">
    <property type="nucleotide sequence ID" value="NZ_AP018335.1"/>
</dbReference>
<dbReference type="GO" id="GO:0071281">
    <property type="term" value="P:cellular response to iron ion"/>
    <property type="evidence" value="ECO:0007669"/>
    <property type="project" value="TreeGrafter"/>
</dbReference>
<dbReference type="PROSITE" id="PS51257">
    <property type="entry name" value="PROKAR_LIPOPROTEIN"/>
    <property type="match status" value="1"/>
</dbReference>
<dbReference type="InterPro" id="IPR054828">
    <property type="entry name" value="Vit_B12_bind_prot"/>
</dbReference>
<dbReference type="CDD" id="cd01144">
    <property type="entry name" value="BtuF"/>
    <property type="match status" value="1"/>
</dbReference>
<dbReference type="PROSITE" id="PS50983">
    <property type="entry name" value="FE_B12_PBP"/>
    <property type="match status" value="1"/>
</dbReference>
<dbReference type="PANTHER" id="PTHR30535:SF34">
    <property type="entry name" value="MOLYBDATE-BINDING PROTEIN MOLA"/>
    <property type="match status" value="1"/>
</dbReference>
<comment type="similarity">
    <text evidence="1">Belongs to the bacterial solute-binding protein 8 family.</text>
</comment>
<dbReference type="PANTHER" id="PTHR30535">
    <property type="entry name" value="VITAMIN B12-BINDING PROTEIN"/>
    <property type="match status" value="1"/>
</dbReference>
<dbReference type="AlphaFoldDB" id="A0A840PZ48"/>